<evidence type="ECO:0000313" key="3">
    <source>
        <dbReference type="Proteomes" id="UP001187192"/>
    </source>
</evidence>
<keyword evidence="1" id="KW-0732">Signal</keyword>
<sequence length="254" mass="27582">MAKLPSKASPCLIFLFISMVINQSSSTRTLGNSTPNHHRQNHHYNTNHKITFLMKDIFNITTTKLTSTSTTHNKLPFSKPLGLVPPKGATLLPETDINPATIGSSSPQTLDLPEIGLSFPAKATLQELEFGIVTSIEENIYHPLGYETYGSQLLGKAQGMHVASSEDGSSHMMALTVKFARDEKGGTRVENGLRFFGVKRRDVSESHIAVIGGIGKYQGANGYATVNVVNVKPGSVLREEKGVGKLLKFNVFLS</sequence>
<proteinExistence type="inferred from homology"/>
<dbReference type="AlphaFoldDB" id="A0AA88DL78"/>
<gene>
    <name evidence="2" type="ORF">TIFTF001_026452</name>
</gene>
<keyword evidence="3" id="KW-1185">Reference proteome</keyword>
<keyword evidence="1" id="KW-0964">Secreted</keyword>
<dbReference type="PANTHER" id="PTHR46215">
    <property type="entry name" value="DIRIGENT PROTEIN 24-RELATED"/>
    <property type="match status" value="1"/>
</dbReference>
<dbReference type="InterPro" id="IPR004265">
    <property type="entry name" value="Dirigent"/>
</dbReference>
<organism evidence="2 3">
    <name type="scientific">Ficus carica</name>
    <name type="common">Common fig</name>
    <dbReference type="NCBI Taxonomy" id="3494"/>
    <lineage>
        <taxon>Eukaryota</taxon>
        <taxon>Viridiplantae</taxon>
        <taxon>Streptophyta</taxon>
        <taxon>Embryophyta</taxon>
        <taxon>Tracheophyta</taxon>
        <taxon>Spermatophyta</taxon>
        <taxon>Magnoliopsida</taxon>
        <taxon>eudicotyledons</taxon>
        <taxon>Gunneridae</taxon>
        <taxon>Pentapetalae</taxon>
        <taxon>rosids</taxon>
        <taxon>fabids</taxon>
        <taxon>Rosales</taxon>
        <taxon>Moraceae</taxon>
        <taxon>Ficeae</taxon>
        <taxon>Ficus</taxon>
    </lineage>
</organism>
<dbReference type="EMBL" id="BTGU01000069">
    <property type="protein sequence ID" value="GMN57331.1"/>
    <property type="molecule type" value="Genomic_DNA"/>
</dbReference>
<comment type="caution">
    <text evidence="2">The sequence shown here is derived from an EMBL/GenBank/DDBJ whole genome shotgun (WGS) entry which is preliminary data.</text>
</comment>
<feature type="chain" id="PRO_5041517441" description="Dirigent protein" evidence="1">
    <location>
        <begin position="27"/>
        <end position="254"/>
    </location>
</feature>
<reference evidence="2" key="1">
    <citation type="submission" date="2023-07" db="EMBL/GenBank/DDBJ databases">
        <title>draft genome sequence of fig (Ficus carica).</title>
        <authorList>
            <person name="Takahashi T."/>
            <person name="Nishimura K."/>
        </authorList>
    </citation>
    <scope>NUCLEOTIDE SEQUENCE</scope>
</reference>
<comment type="similarity">
    <text evidence="1">Belongs to the plant dirigent protein family.</text>
</comment>
<dbReference type="Pfam" id="PF03018">
    <property type="entry name" value="Dirigent"/>
    <property type="match status" value="1"/>
</dbReference>
<keyword evidence="1" id="KW-0052">Apoplast</keyword>
<feature type="signal peptide" evidence="1">
    <location>
        <begin position="1"/>
        <end position="26"/>
    </location>
</feature>
<evidence type="ECO:0000256" key="1">
    <source>
        <dbReference type="RuleBase" id="RU363099"/>
    </source>
</evidence>
<comment type="function">
    <text evidence="1">Dirigent proteins impart stereoselectivity on the phenoxy radical-coupling reaction, yielding optically active lignans from two molecules of coniferyl alcohol in the biosynthesis of lignans, flavonolignans, and alkaloids and thus plays a central role in plant secondary metabolism.</text>
</comment>
<comment type="subcellular location">
    <subcellularLocation>
        <location evidence="1">Secreted</location>
        <location evidence="1">Extracellular space</location>
        <location evidence="1">Apoplast</location>
    </subcellularLocation>
</comment>
<evidence type="ECO:0000313" key="2">
    <source>
        <dbReference type="EMBL" id="GMN57331.1"/>
    </source>
</evidence>
<name>A0AA88DL78_FICCA</name>
<comment type="subunit">
    <text evidence="1">Homodimer.</text>
</comment>
<protein>
    <recommendedName>
        <fullName evidence="1">Dirigent protein</fullName>
    </recommendedName>
</protein>
<dbReference type="PANTHER" id="PTHR46215:SF17">
    <property type="entry name" value="DIRIGENT PROTEIN"/>
    <property type="match status" value="1"/>
</dbReference>
<dbReference type="GO" id="GO:0048046">
    <property type="term" value="C:apoplast"/>
    <property type="evidence" value="ECO:0007669"/>
    <property type="project" value="UniProtKB-SubCell"/>
</dbReference>
<dbReference type="Proteomes" id="UP001187192">
    <property type="component" value="Unassembled WGS sequence"/>
</dbReference>
<accession>A0AA88DL78</accession>